<comment type="caution">
    <text evidence="2">The sequence shown here is derived from an EMBL/GenBank/DDBJ whole genome shotgun (WGS) entry which is preliminary data.</text>
</comment>
<dbReference type="AlphaFoldDB" id="X0THR2"/>
<feature type="non-terminal residue" evidence="2">
    <location>
        <position position="1"/>
    </location>
</feature>
<evidence type="ECO:0000313" key="2">
    <source>
        <dbReference type="EMBL" id="GAF86821.1"/>
    </source>
</evidence>
<sequence>HSVSKATAAVAVEAARQAEAKSVSREFAKIKSQVAELQKKAKSIEEIDSKIRVGNVLAEMSFLIDEKIVLGKVEFKAEKFADKQLSKANVGSAVRVARARFGGKNAPLLGDVRFKVVINGVAADASDVAKLICKLEDSPYFCQVIPSFSRNKKIKVGMSLAKEDLQVTEFEISCYLANYRQERVYFTKEVQNRDAER</sequence>
<protein>
    <submittedName>
        <fullName evidence="2">Uncharacterized protein</fullName>
    </submittedName>
</protein>
<dbReference type="InterPro" id="IPR007813">
    <property type="entry name" value="PilN"/>
</dbReference>
<reference evidence="2" key="1">
    <citation type="journal article" date="2014" name="Front. Microbiol.">
        <title>High frequency of phylogenetically diverse reductive dehalogenase-homologous genes in deep subseafloor sedimentary metagenomes.</title>
        <authorList>
            <person name="Kawai M."/>
            <person name="Futagami T."/>
            <person name="Toyoda A."/>
            <person name="Takaki Y."/>
            <person name="Nishi S."/>
            <person name="Hori S."/>
            <person name="Arai W."/>
            <person name="Tsubouchi T."/>
            <person name="Morono Y."/>
            <person name="Uchiyama I."/>
            <person name="Ito T."/>
            <person name="Fujiyama A."/>
            <person name="Inagaki F."/>
            <person name="Takami H."/>
        </authorList>
    </citation>
    <scope>NUCLEOTIDE SEQUENCE</scope>
    <source>
        <strain evidence="2">Expedition CK06-06</strain>
    </source>
</reference>
<feature type="coiled-coil region" evidence="1">
    <location>
        <begin position="20"/>
        <end position="47"/>
    </location>
</feature>
<gene>
    <name evidence="2" type="ORF">S01H1_30871</name>
</gene>
<evidence type="ECO:0000256" key="1">
    <source>
        <dbReference type="SAM" id="Coils"/>
    </source>
</evidence>
<proteinExistence type="predicted"/>
<organism evidence="2">
    <name type="scientific">marine sediment metagenome</name>
    <dbReference type="NCBI Taxonomy" id="412755"/>
    <lineage>
        <taxon>unclassified sequences</taxon>
        <taxon>metagenomes</taxon>
        <taxon>ecological metagenomes</taxon>
    </lineage>
</organism>
<keyword evidence="1" id="KW-0175">Coiled coil</keyword>
<dbReference type="Pfam" id="PF05137">
    <property type="entry name" value="PilN"/>
    <property type="match status" value="1"/>
</dbReference>
<dbReference type="EMBL" id="BARS01019023">
    <property type="protein sequence ID" value="GAF86821.1"/>
    <property type="molecule type" value="Genomic_DNA"/>
</dbReference>
<accession>X0THR2</accession>
<name>X0THR2_9ZZZZ</name>